<dbReference type="Pfam" id="PF00196">
    <property type="entry name" value="GerE"/>
    <property type="match status" value="1"/>
</dbReference>
<dbReference type="InterPro" id="IPR000792">
    <property type="entry name" value="Tscrpt_reg_LuxR_C"/>
</dbReference>
<dbReference type="SMART" id="SM00421">
    <property type="entry name" value="HTH_LUXR"/>
    <property type="match status" value="1"/>
</dbReference>
<accession>A0A2N7S4E3</accession>
<dbReference type="GO" id="GO:0006355">
    <property type="term" value="P:regulation of DNA-templated transcription"/>
    <property type="evidence" value="ECO:0007669"/>
    <property type="project" value="InterPro"/>
</dbReference>
<comment type="caution">
    <text evidence="5">The sequence shown here is derived from an EMBL/GenBank/DDBJ whole genome shotgun (WGS) entry which is preliminary data.</text>
</comment>
<keyword evidence="3" id="KW-0804">Transcription</keyword>
<evidence type="ECO:0000313" key="6">
    <source>
        <dbReference type="Proteomes" id="UP000235739"/>
    </source>
</evidence>
<dbReference type="AlphaFoldDB" id="A0A2N7S4E3"/>
<dbReference type="PANTHER" id="PTHR44688">
    <property type="entry name" value="DNA-BINDING TRANSCRIPTIONAL ACTIVATOR DEVR_DOSR"/>
    <property type="match status" value="1"/>
</dbReference>
<feature type="domain" description="HTH luxR-type" evidence="4">
    <location>
        <begin position="834"/>
        <end position="899"/>
    </location>
</feature>
<evidence type="ECO:0000256" key="3">
    <source>
        <dbReference type="ARBA" id="ARBA00023163"/>
    </source>
</evidence>
<dbReference type="Proteomes" id="UP000235739">
    <property type="component" value="Unassembled WGS sequence"/>
</dbReference>
<evidence type="ECO:0000313" key="5">
    <source>
        <dbReference type="EMBL" id="PMQ21011.1"/>
    </source>
</evidence>
<dbReference type="InterPro" id="IPR027417">
    <property type="entry name" value="P-loop_NTPase"/>
</dbReference>
<protein>
    <recommendedName>
        <fullName evidence="4">HTH luxR-type domain-containing protein</fullName>
    </recommendedName>
</protein>
<dbReference type="PRINTS" id="PR00038">
    <property type="entry name" value="HTHLUXR"/>
</dbReference>
<dbReference type="InterPro" id="IPR016032">
    <property type="entry name" value="Sig_transdc_resp-reg_C-effctor"/>
</dbReference>
<dbReference type="PROSITE" id="PS00622">
    <property type="entry name" value="HTH_LUXR_1"/>
    <property type="match status" value="1"/>
</dbReference>
<dbReference type="EMBL" id="PNQX01000001">
    <property type="protein sequence ID" value="PMQ21011.1"/>
    <property type="molecule type" value="Genomic_DNA"/>
</dbReference>
<gene>
    <name evidence="5" type="ORF">CIK84_05360</name>
</gene>
<sequence length="916" mass="99367">MSLLHTLKTTRVERERYLTGSTWEFDINKMPGFQMERREVLPSRVKALNTALTAARTGGPIFIIGEVGTGRTTFSLQLMDRIESNFIWIIGSQALSSVPFSTLSVLATQLPHGSTGTSPTELVTGIGRATSNRTQWIFLDQAEYVDQQSAAVLKQFATTGNIRLVVVTTAVHAMPSELRSMISSPNFMRMELGPLTYDDAGVMLSEVLGGEVNSSAVTSLLEFSGGHALHLRELALDAQSTGALSKQQDYWTLNRSWTPHGKRTTDLINARLSNQPEDVREALELLSVTGPLPLPIARKLMGQSIYDAIDAGLVRLDFVSENPVTGERTEHVRLGAGLSSQLVFSSFDSSTLRRHINTIDEKLSWELFDAESRSRFTRHRLDMGLTVPIRELLSDVEQSTSARKFPQVIALTDLLDQQRVDSPDQLESLLIARADALYELGKPEAALALLQDHLPTGSPEIRFIAAKIAYASLGRLELAEQILEPRPGDPPGIAAYLLLIRSRANKVVDIASLRQYASMPELRSEGRASCLAHVLIEKSHSGSAEEAMAEYVRISSSPEWKTESASVRSELLFAFPAMAFALGMNPAQFAQLTVGDNLKEANVDHGNVIVGIGMGYLESGMASQALAALEQAIGLLSVGDPYLVKGFAAAFAAYAASLLGDRAKASYYLDMSRAEPEVSGQILRPIAERSLLSVVLDLEGEQAAEDLLHKLLAEAESFGRKNLVMRLLLEAWQCGLLADASRLSEAALQVQGPLAATLAGYQTALEDPAELNVGQLVQAHIEGGQLLLAAQLAASASERARVLGRRTVASHLLGLSVDIAQPLEHVNTSALGRARVDESLLTAREYATCIRAASGASNHEISQELFLSPRTVEGHLQRSYAKLGITDRRQLLAERVATDAGVLQAAEDTLALPVFE</sequence>
<dbReference type="Gene3D" id="3.40.50.300">
    <property type="entry name" value="P-loop containing nucleotide triphosphate hydrolases"/>
    <property type="match status" value="1"/>
</dbReference>
<dbReference type="PANTHER" id="PTHR44688:SF16">
    <property type="entry name" value="DNA-BINDING TRANSCRIPTIONAL ACTIVATOR DEVR_DOSR"/>
    <property type="match status" value="1"/>
</dbReference>
<keyword evidence="2" id="KW-0238">DNA-binding</keyword>
<evidence type="ECO:0000256" key="1">
    <source>
        <dbReference type="ARBA" id="ARBA00023015"/>
    </source>
</evidence>
<organism evidence="5 6">
    <name type="scientific">Glutamicibacter arilaitensis</name>
    <dbReference type="NCBI Taxonomy" id="256701"/>
    <lineage>
        <taxon>Bacteria</taxon>
        <taxon>Bacillati</taxon>
        <taxon>Actinomycetota</taxon>
        <taxon>Actinomycetes</taxon>
        <taxon>Micrococcales</taxon>
        <taxon>Micrococcaceae</taxon>
        <taxon>Glutamicibacter</taxon>
    </lineage>
</organism>
<proteinExistence type="predicted"/>
<keyword evidence="1" id="KW-0805">Transcription regulation</keyword>
<name>A0A2N7S4E3_9MICC</name>
<reference evidence="5 6" key="1">
    <citation type="journal article" date="2017" name="Elife">
        <title>Extensive horizontal gene transfer in cheese-associated bacteria.</title>
        <authorList>
            <person name="Bonham K.S."/>
            <person name="Wolfe B.E."/>
            <person name="Dutton R.J."/>
        </authorList>
    </citation>
    <scope>NUCLEOTIDE SEQUENCE [LARGE SCALE GENOMIC DNA]</scope>
    <source>
        <strain evidence="5 6">JB182</strain>
    </source>
</reference>
<evidence type="ECO:0000256" key="2">
    <source>
        <dbReference type="ARBA" id="ARBA00023125"/>
    </source>
</evidence>
<dbReference type="SUPFAM" id="SSF46894">
    <property type="entry name" value="C-terminal effector domain of the bipartite response regulators"/>
    <property type="match status" value="1"/>
</dbReference>
<evidence type="ECO:0000259" key="4">
    <source>
        <dbReference type="PROSITE" id="PS50043"/>
    </source>
</evidence>
<dbReference type="InterPro" id="IPR036388">
    <property type="entry name" value="WH-like_DNA-bd_sf"/>
</dbReference>
<dbReference type="Gene3D" id="1.10.10.10">
    <property type="entry name" value="Winged helix-like DNA-binding domain superfamily/Winged helix DNA-binding domain"/>
    <property type="match status" value="1"/>
</dbReference>
<dbReference type="SUPFAM" id="SSF52540">
    <property type="entry name" value="P-loop containing nucleoside triphosphate hydrolases"/>
    <property type="match status" value="1"/>
</dbReference>
<dbReference type="CDD" id="cd06170">
    <property type="entry name" value="LuxR_C_like"/>
    <property type="match status" value="1"/>
</dbReference>
<dbReference type="PROSITE" id="PS50043">
    <property type="entry name" value="HTH_LUXR_2"/>
    <property type="match status" value="1"/>
</dbReference>
<dbReference type="GO" id="GO:0003677">
    <property type="term" value="F:DNA binding"/>
    <property type="evidence" value="ECO:0007669"/>
    <property type="project" value="UniProtKB-KW"/>
</dbReference>